<dbReference type="EMBL" id="WMIA01000015">
    <property type="protein sequence ID" value="MTF39678.1"/>
    <property type="molecule type" value="Genomic_DNA"/>
</dbReference>
<organism evidence="2 3">
    <name type="scientific">Cyanobacterium aponinum 0216</name>
    <dbReference type="NCBI Taxonomy" id="2676140"/>
    <lineage>
        <taxon>Bacteria</taxon>
        <taxon>Bacillati</taxon>
        <taxon>Cyanobacteriota</taxon>
        <taxon>Cyanophyceae</taxon>
        <taxon>Oscillatoriophycideae</taxon>
        <taxon>Chroococcales</taxon>
        <taxon>Geminocystaceae</taxon>
        <taxon>Cyanobacterium</taxon>
    </lineage>
</organism>
<dbReference type="PANTHER" id="PTHR36536:SF3">
    <property type="entry name" value="UPF0111 PROTEIN HI_1603"/>
    <property type="match status" value="1"/>
</dbReference>
<gene>
    <name evidence="2" type="ORF">GGC33_12175</name>
</gene>
<accession>A0A844GXK2</accession>
<dbReference type="PANTHER" id="PTHR36536">
    <property type="entry name" value="UPF0111 PROTEIN HI_1603"/>
    <property type="match status" value="1"/>
</dbReference>
<feature type="region of interest" description="Disordered" evidence="1">
    <location>
        <begin position="116"/>
        <end position="139"/>
    </location>
</feature>
<reference evidence="2 3" key="1">
    <citation type="submission" date="2019-11" db="EMBL/GenBank/DDBJ databases">
        <title>Isolation of a new High Light Tolerant Cyanobacteria.</title>
        <authorList>
            <person name="Dobson Z."/>
            <person name="Vaughn N."/>
            <person name="Vaughn M."/>
            <person name="Fromme P."/>
            <person name="Mazor Y."/>
        </authorList>
    </citation>
    <scope>NUCLEOTIDE SEQUENCE [LARGE SCALE GENOMIC DNA]</scope>
    <source>
        <strain evidence="2 3">0216</strain>
    </source>
</reference>
<dbReference type="InterPro" id="IPR038078">
    <property type="entry name" value="PhoU-like_sf"/>
</dbReference>
<evidence type="ECO:0008006" key="4">
    <source>
        <dbReference type="Google" id="ProtNLM"/>
    </source>
</evidence>
<evidence type="ECO:0000256" key="1">
    <source>
        <dbReference type="SAM" id="MobiDB-lite"/>
    </source>
</evidence>
<comment type="caution">
    <text evidence="2">The sequence shown here is derived from an EMBL/GenBank/DDBJ whole genome shotgun (WGS) entry which is preliminary data.</text>
</comment>
<dbReference type="Proteomes" id="UP000437131">
    <property type="component" value="Unassembled WGS sequence"/>
</dbReference>
<dbReference type="InterPro" id="IPR002727">
    <property type="entry name" value="DUF47"/>
</dbReference>
<sequence>MSKEIPRLFQKTKLLEGQIDEFLDKIAEGAIHFEIGMTAFLGAGKVNQTSEEQLFQINSLKEKCSELRRTIVNILYTEMLIPDFRGDVLSLLTNLFSLLDALGKNFQELMIEHQEIESKSPSNSEEENNHIENQSSIQKENNLSEGELLLLVKMVVKSVEMVVVAARDFFRNPKAVRDHIYQVRVYESEADRISISIKKNIFSSNLKFSHKINLRDKVNAIDAIADKAEEVADELSIYAIQRII</sequence>
<evidence type="ECO:0000313" key="2">
    <source>
        <dbReference type="EMBL" id="MTF39678.1"/>
    </source>
</evidence>
<proteinExistence type="predicted"/>
<name>A0A844GXK2_9CHRO</name>
<protein>
    <recommendedName>
        <fullName evidence="4">Phosphate transport regulator</fullName>
    </recommendedName>
</protein>
<dbReference type="RefSeq" id="WP_099434991.1">
    <property type="nucleotide sequence ID" value="NZ_WMIA01000015.1"/>
</dbReference>
<dbReference type="Gene3D" id="1.20.58.220">
    <property type="entry name" value="Phosphate transport system protein phou homolog 2, domain 2"/>
    <property type="match status" value="1"/>
</dbReference>
<dbReference type="AlphaFoldDB" id="A0A844GXK2"/>
<evidence type="ECO:0000313" key="3">
    <source>
        <dbReference type="Proteomes" id="UP000437131"/>
    </source>
</evidence>